<evidence type="ECO:0000256" key="1">
    <source>
        <dbReference type="PROSITE-ProRule" id="PRU00266"/>
    </source>
</evidence>
<dbReference type="Pfam" id="PF00035">
    <property type="entry name" value="dsrm"/>
    <property type="match status" value="1"/>
</dbReference>
<comment type="caution">
    <text evidence="3">The sequence shown here is derived from an EMBL/GenBank/DDBJ whole genome shotgun (WGS) entry which is preliminary data.</text>
</comment>
<dbReference type="InterPro" id="IPR014720">
    <property type="entry name" value="dsRBD_dom"/>
</dbReference>
<accession>A0A9P6ALD9</accession>
<dbReference type="SUPFAM" id="SSF54768">
    <property type="entry name" value="dsRNA-binding domain-like"/>
    <property type="match status" value="1"/>
</dbReference>
<name>A0A9P6ALD9_9AGAM</name>
<evidence type="ECO:0000313" key="3">
    <source>
        <dbReference type="EMBL" id="KAF9507435.1"/>
    </source>
</evidence>
<dbReference type="GO" id="GO:0003723">
    <property type="term" value="F:RNA binding"/>
    <property type="evidence" value="ECO:0007669"/>
    <property type="project" value="UniProtKB-UniRule"/>
</dbReference>
<reference evidence="3" key="1">
    <citation type="journal article" date="2020" name="Nat. Commun.">
        <title>Large-scale genome sequencing of mycorrhizal fungi provides insights into the early evolution of symbiotic traits.</title>
        <authorList>
            <person name="Miyauchi S."/>
            <person name="Kiss E."/>
            <person name="Kuo A."/>
            <person name="Drula E."/>
            <person name="Kohler A."/>
            <person name="Sanchez-Garcia M."/>
            <person name="Morin E."/>
            <person name="Andreopoulos B."/>
            <person name="Barry K.W."/>
            <person name="Bonito G."/>
            <person name="Buee M."/>
            <person name="Carver A."/>
            <person name="Chen C."/>
            <person name="Cichocki N."/>
            <person name="Clum A."/>
            <person name="Culley D."/>
            <person name="Crous P.W."/>
            <person name="Fauchery L."/>
            <person name="Girlanda M."/>
            <person name="Hayes R.D."/>
            <person name="Keri Z."/>
            <person name="LaButti K."/>
            <person name="Lipzen A."/>
            <person name="Lombard V."/>
            <person name="Magnuson J."/>
            <person name="Maillard F."/>
            <person name="Murat C."/>
            <person name="Nolan M."/>
            <person name="Ohm R.A."/>
            <person name="Pangilinan J."/>
            <person name="Pereira M.F."/>
            <person name="Perotto S."/>
            <person name="Peter M."/>
            <person name="Pfister S."/>
            <person name="Riley R."/>
            <person name="Sitrit Y."/>
            <person name="Stielow J.B."/>
            <person name="Szollosi G."/>
            <person name="Zifcakova L."/>
            <person name="Stursova M."/>
            <person name="Spatafora J.W."/>
            <person name="Tedersoo L."/>
            <person name="Vaario L.M."/>
            <person name="Yamada A."/>
            <person name="Yan M."/>
            <person name="Wang P."/>
            <person name="Xu J."/>
            <person name="Bruns T."/>
            <person name="Baldrian P."/>
            <person name="Vilgalys R."/>
            <person name="Dunand C."/>
            <person name="Henrissat B."/>
            <person name="Grigoriev I.V."/>
            <person name="Hibbett D."/>
            <person name="Nagy L.G."/>
            <person name="Martin F.M."/>
        </authorList>
    </citation>
    <scope>NUCLEOTIDE SEQUENCE</scope>
    <source>
        <strain evidence="3">UP504</strain>
    </source>
</reference>
<dbReference type="Proteomes" id="UP000886523">
    <property type="component" value="Unassembled WGS sequence"/>
</dbReference>
<keyword evidence="1" id="KW-0694">RNA-binding</keyword>
<feature type="domain" description="DRBM" evidence="2">
    <location>
        <begin position="8"/>
        <end position="76"/>
    </location>
</feature>
<organism evidence="3 4">
    <name type="scientific">Hydnum rufescens UP504</name>
    <dbReference type="NCBI Taxonomy" id="1448309"/>
    <lineage>
        <taxon>Eukaryota</taxon>
        <taxon>Fungi</taxon>
        <taxon>Dikarya</taxon>
        <taxon>Basidiomycota</taxon>
        <taxon>Agaricomycotina</taxon>
        <taxon>Agaricomycetes</taxon>
        <taxon>Cantharellales</taxon>
        <taxon>Hydnaceae</taxon>
        <taxon>Hydnum</taxon>
    </lineage>
</organism>
<dbReference type="Gene3D" id="3.30.160.20">
    <property type="match status" value="1"/>
</dbReference>
<gene>
    <name evidence="3" type="ORF">BS47DRAFT_1351605</name>
</gene>
<dbReference type="EMBL" id="MU129081">
    <property type="protein sequence ID" value="KAF9507435.1"/>
    <property type="molecule type" value="Genomic_DNA"/>
</dbReference>
<protein>
    <recommendedName>
        <fullName evidence="2">DRBM domain-containing protein</fullName>
    </recommendedName>
</protein>
<sequence length="78" mass="8658">MPPPADKRNIFKLNEWAQRNQSTVVYTPSSFVNDQNVTTWIVTVTINGVTYATTTSDRKGDAADKAAWLTLQILNNSA</sequence>
<dbReference type="PROSITE" id="PS50137">
    <property type="entry name" value="DS_RBD"/>
    <property type="match status" value="1"/>
</dbReference>
<evidence type="ECO:0000313" key="4">
    <source>
        <dbReference type="Proteomes" id="UP000886523"/>
    </source>
</evidence>
<dbReference type="AlphaFoldDB" id="A0A9P6ALD9"/>
<proteinExistence type="predicted"/>
<keyword evidence="4" id="KW-1185">Reference proteome</keyword>
<evidence type="ECO:0000259" key="2">
    <source>
        <dbReference type="PROSITE" id="PS50137"/>
    </source>
</evidence>